<evidence type="ECO:0000256" key="8">
    <source>
        <dbReference type="ARBA" id="ARBA00023180"/>
    </source>
</evidence>
<dbReference type="Pfam" id="PF00060">
    <property type="entry name" value="Lig_chan"/>
    <property type="match status" value="1"/>
</dbReference>
<feature type="compositionally biased region" description="Basic and acidic residues" evidence="9">
    <location>
        <begin position="318"/>
        <end position="327"/>
    </location>
</feature>
<evidence type="ECO:0000256" key="5">
    <source>
        <dbReference type="ARBA" id="ARBA00022989"/>
    </source>
</evidence>
<evidence type="ECO:0000256" key="6">
    <source>
        <dbReference type="ARBA" id="ARBA00023136"/>
    </source>
</evidence>
<feature type="domain" description="Ionotropic glutamate receptor C-terminal" evidence="11">
    <location>
        <begin position="74"/>
        <end position="354"/>
    </location>
</feature>
<evidence type="ECO:0000256" key="2">
    <source>
        <dbReference type="ARBA" id="ARBA00008685"/>
    </source>
</evidence>
<evidence type="ECO:0000256" key="4">
    <source>
        <dbReference type="ARBA" id="ARBA00022692"/>
    </source>
</evidence>
<comment type="subcellular location">
    <subcellularLocation>
        <location evidence="1">Cell membrane</location>
        <topology evidence="1">Multi-pass membrane protein</topology>
    </subcellularLocation>
</comment>
<dbReference type="GO" id="GO:0005886">
    <property type="term" value="C:plasma membrane"/>
    <property type="evidence" value="ECO:0007669"/>
    <property type="project" value="UniProtKB-SubCell"/>
</dbReference>
<dbReference type="SUPFAM" id="SSF53850">
    <property type="entry name" value="Periplasmic binding protein-like II"/>
    <property type="match status" value="1"/>
</dbReference>
<evidence type="ECO:0000313" key="13">
    <source>
        <dbReference type="Proteomes" id="UP001292094"/>
    </source>
</evidence>
<sequence>MSFAERSSILGHYGTVTDQVEARKSFLASIVYVVLPSRLERWDYTHSFDYSPFCFALAKPVLRPSWLSCYYPLSNQVWIGIFISALVVCGTLVQITGSDMWMSQYGQLSTGAVIMEVLGSLLGQGLYGRLSTRRSNHMLVATWMIFGVVVGAGYRGSLIASLTLPRQPPRPETVEELVTAVERATIGSFGTSYKGFFMESDNSIYQDLGRLMHVGTSITKGLTDALTMKRAHVGGRQYVELSVAKYFTRIDGTSPIYIGRQDIIPSTTAWPIPHDAPYKPVFDKIIMTITEAGLYEQWRKLYLEDVGRISRVKQRDELRRNNQELKPNDGQTNPTRGLTITHVQGPLLLLLIGLAIGLIVVIAEITMATKYSYMK</sequence>
<evidence type="ECO:0000256" key="1">
    <source>
        <dbReference type="ARBA" id="ARBA00004651"/>
    </source>
</evidence>
<keyword evidence="4 10" id="KW-0812">Transmembrane</keyword>
<protein>
    <recommendedName>
        <fullName evidence="11">Ionotropic glutamate receptor C-terminal domain-containing protein</fullName>
    </recommendedName>
</protein>
<feature type="transmembrane region" description="Helical" evidence="10">
    <location>
        <begin position="77"/>
        <end position="96"/>
    </location>
</feature>
<feature type="transmembrane region" description="Helical" evidence="10">
    <location>
        <begin position="347"/>
        <end position="367"/>
    </location>
</feature>
<keyword evidence="8" id="KW-0325">Glycoprotein</keyword>
<evidence type="ECO:0000256" key="3">
    <source>
        <dbReference type="ARBA" id="ARBA00022475"/>
    </source>
</evidence>
<name>A0AAE1UNN2_9EUCA</name>
<evidence type="ECO:0000256" key="7">
    <source>
        <dbReference type="ARBA" id="ARBA00023170"/>
    </source>
</evidence>
<organism evidence="12 13">
    <name type="scientific">Petrolisthes manimaculis</name>
    <dbReference type="NCBI Taxonomy" id="1843537"/>
    <lineage>
        <taxon>Eukaryota</taxon>
        <taxon>Metazoa</taxon>
        <taxon>Ecdysozoa</taxon>
        <taxon>Arthropoda</taxon>
        <taxon>Crustacea</taxon>
        <taxon>Multicrustacea</taxon>
        <taxon>Malacostraca</taxon>
        <taxon>Eumalacostraca</taxon>
        <taxon>Eucarida</taxon>
        <taxon>Decapoda</taxon>
        <taxon>Pleocyemata</taxon>
        <taxon>Anomura</taxon>
        <taxon>Galatheoidea</taxon>
        <taxon>Porcellanidae</taxon>
        <taxon>Petrolisthes</taxon>
    </lineage>
</organism>
<keyword evidence="7" id="KW-0675">Receptor</keyword>
<feature type="region of interest" description="Disordered" evidence="9">
    <location>
        <begin position="318"/>
        <end position="337"/>
    </location>
</feature>
<dbReference type="PANTHER" id="PTHR42643">
    <property type="entry name" value="IONOTROPIC RECEPTOR 20A-RELATED"/>
    <property type="match status" value="1"/>
</dbReference>
<dbReference type="EMBL" id="JAWZYT010000158">
    <property type="protein sequence ID" value="KAK4327276.1"/>
    <property type="molecule type" value="Genomic_DNA"/>
</dbReference>
<feature type="transmembrane region" description="Helical" evidence="10">
    <location>
        <begin position="139"/>
        <end position="164"/>
    </location>
</feature>
<reference evidence="12" key="1">
    <citation type="submission" date="2023-11" db="EMBL/GenBank/DDBJ databases">
        <title>Genome assemblies of two species of porcelain crab, Petrolisthes cinctipes and Petrolisthes manimaculis (Anomura: Porcellanidae).</title>
        <authorList>
            <person name="Angst P."/>
        </authorList>
    </citation>
    <scope>NUCLEOTIDE SEQUENCE</scope>
    <source>
        <strain evidence="12">PB745_02</strain>
        <tissue evidence="12">Gill</tissue>
    </source>
</reference>
<dbReference type="GO" id="GO:0015276">
    <property type="term" value="F:ligand-gated monoatomic ion channel activity"/>
    <property type="evidence" value="ECO:0007669"/>
    <property type="project" value="InterPro"/>
</dbReference>
<proteinExistence type="inferred from homology"/>
<dbReference type="PANTHER" id="PTHR42643:SF24">
    <property type="entry name" value="IONOTROPIC RECEPTOR 60A"/>
    <property type="match status" value="1"/>
</dbReference>
<dbReference type="Proteomes" id="UP001292094">
    <property type="component" value="Unassembled WGS sequence"/>
</dbReference>
<dbReference type="AlphaFoldDB" id="A0AAE1UNN2"/>
<feature type="transmembrane region" description="Helical" evidence="10">
    <location>
        <begin position="108"/>
        <end position="127"/>
    </location>
</feature>
<comment type="similarity">
    <text evidence="2">Belongs to the glutamate-gated ion channel (TC 1.A.10.1) family.</text>
</comment>
<dbReference type="GO" id="GO:0050906">
    <property type="term" value="P:detection of stimulus involved in sensory perception"/>
    <property type="evidence" value="ECO:0007669"/>
    <property type="project" value="UniProtKB-ARBA"/>
</dbReference>
<comment type="caution">
    <text evidence="12">The sequence shown here is derived from an EMBL/GenBank/DDBJ whole genome shotgun (WGS) entry which is preliminary data.</text>
</comment>
<evidence type="ECO:0000256" key="9">
    <source>
        <dbReference type="SAM" id="MobiDB-lite"/>
    </source>
</evidence>
<accession>A0AAE1UNN2</accession>
<dbReference type="Gene3D" id="1.10.287.70">
    <property type="match status" value="1"/>
</dbReference>
<keyword evidence="5 10" id="KW-1133">Transmembrane helix</keyword>
<keyword evidence="13" id="KW-1185">Reference proteome</keyword>
<keyword evidence="6 10" id="KW-0472">Membrane</keyword>
<evidence type="ECO:0000313" key="12">
    <source>
        <dbReference type="EMBL" id="KAK4327276.1"/>
    </source>
</evidence>
<dbReference type="InterPro" id="IPR001320">
    <property type="entry name" value="Iontro_rcpt_C"/>
</dbReference>
<evidence type="ECO:0000259" key="11">
    <source>
        <dbReference type="Pfam" id="PF00060"/>
    </source>
</evidence>
<keyword evidence="3" id="KW-1003">Cell membrane</keyword>
<dbReference type="InterPro" id="IPR052192">
    <property type="entry name" value="Insect_Ionotropic_Sensory_Rcpt"/>
</dbReference>
<gene>
    <name evidence="12" type="ORF">Pmani_002217</name>
</gene>
<evidence type="ECO:0000256" key="10">
    <source>
        <dbReference type="SAM" id="Phobius"/>
    </source>
</evidence>